<organism evidence="2 3">
    <name type="scientific">Schizothecium vesticola</name>
    <dbReference type="NCBI Taxonomy" id="314040"/>
    <lineage>
        <taxon>Eukaryota</taxon>
        <taxon>Fungi</taxon>
        <taxon>Dikarya</taxon>
        <taxon>Ascomycota</taxon>
        <taxon>Pezizomycotina</taxon>
        <taxon>Sordariomycetes</taxon>
        <taxon>Sordariomycetidae</taxon>
        <taxon>Sordariales</taxon>
        <taxon>Schizotheciaceae</taxon>
        <taxon>Schizothecium</taxon>
    </lineage>
</organism>
<keyword evidence="3" id="KW-1185">Reference proteome</keyword>
<name>A0AA40F0W4_9PEZI</name>
<accession>A0AA40F0W4</accession>
<evidence type="ECO:0000313" key="2">
    <source>
        <dbReference type="EMBL" id="KAK0749097.1"/>
    </source>
</evidence>
<comment type="caution">
    <text evidence="2">The sequence shown here is derived from an EMBL/GenBank/DDBJ whole genome shotgun (WGS) entry which is preliminary data.</text>
</comment>
<dbReference type="Proteomes" id="UP001172155">
    <property type="component" value="Unassembled WGS sequence"/>
</dbReference>
<evidence type="ECO:0000256" key="1">
    <source>
        <dbReference type="SAM" id="MobiDB-lite"/>
    </source>
</evidence>
<sequence length="402" mass="43220">MKGLVAQTAAAPSGGKETEASSGPGPIERGAALRKQSRPSGGTDGGVCEMCVLPSFLKIFPRTPMDDDAPARLSHHPQQQPAECSKQQAGESRISKTRQIQGGVRPRGEAILPALSLQTAHHPHDTKPGLAPFHPQKGGSLRFLPSVSPSIRPYTDKQQQTPTTVSRQPRGLCTCRRLKSGVWGNGVIGAAVLDNLHLSIEEIEERRDVGGLGNGGGWCSMPLTPSIPSYFQWCCSLVHPSLASSSRVSILYASSPVFPLPCVRDAISISSSSSTSGLNSLTAGAVLRTPPRLRISSQPPLAPATLQIWGNNGAPVQRRQWIDAERNPASVWMDSILLVHHISTSDGSELPQRPNLLQRLITRGQVQWHGESSLGFHELSRHDIPTTLRYRGGSCRPAVTVY</sequence>
<dbReference type="AlphaFoldDB" id="A0AA40F0W4"/>
<protein>
    <submittedName>
        <fullName evidence="2">Uncharacterized protein</fullName>
    </submittedName>
</protein>
<gene>
    <name evidence="2" type="ORF">B0T18DRAFT_97830</name>
</gene>
<feature type="region of interest" description="Disordered" evidence="1">
    <location>
        <begin position="63"/>
        <end position="103"/>
    </location>
</feature>
<proteinExistence type="predicted"/>
<reference evidence="2" key="1">
    <citation type="submission" date="2023-06" db="EMBL/GenBank/DDBJ databases">
        <title>Genome-scale phylogeny and comparative genomics of the fungal order Sordariales.</title>
        <authorList>
            <consortium name="Lawrence Berkeley National Laboratory"/>
            <person name="Hensen N."/>
            <person name="Bonometti L."/>
            <person name="Westerberg I."/>
            <person name="Brannstrom I.O."/>
            <person name="Guillou S."/>
            <person name="Cros-Aarteil S."/>
            <person name="Calhoun S."/>
            <person name="Haridas S."/>
            <person name="Kuo A."/>
            <person name="Mondo S."/>
            <person name="Pangilinan J."/>
            <person name="Riley R."/>
            <person name="LaButti K."/>
            <person name="Andreopoulos B."/>
            <person name="Lipzen A."/>
            <person name="Chen C."/>
            <person name="Yanf M."/>
            <person name="Daum C."/>
            <person name="Ng V."/>
            <person name="Clum A."/>
            <person name="Steindorff A."/>
            <person name="Ohm R."/>
            <person name="Martin F."/>
            <person name="Silar P."/>
            <person name="Natvig D."/>
            <person name="Lalanne C."/>
            <person name="Gautier V."/>
            <person name="Ament-velasquez S.L."/>
            <person name="Kruys A."/>
            <person name="Hutchinson M.I."/>
            <person name="Powell A.J."/>
            <person name="Barry K."/>
            <person name="Miller A.N."/>
            <person name="Grigoriev I.V."/>
            <person name="Debuchy R."/>
            <person name="Gladieux P."/>
            <person name="Thoren M.H."/>
            <person name="Johannesson H."/>
        </authorList>
    </citation>
    <scope>NUCLEOTIDE SEQUENCE</scope>
    <source>
        <strain evidence="2">SMH3187-1</strain>
    </source>
</reference>
<feature type="compositionally biased region" description="Polar residues" evidence="1">
    <location>
        <begin position="76"/>
        <end position="90"/>
    </location>
</feature>
<feature type="region of interest" description="Disordered" evidence="1">
    <location>
        <begin position="1"/>
        <end position="45"/>
    </location>
</feature>
<dbReference type="EMBL" id="JAUKUD010000003">
    <property type="protein sequence ID" value="KAK0749097.1"/>
    <property type="molecule type" value="Genomic_DNA"/>
</dbReference>
<evidence type="ECO:0000313" key="3">
    <source>
        <dbReference type="Proteomes" id="UP001172155"/>
    </source>
</evidence>